<dbReference type="AlphaFoldDB" id="A0A8B8V145"/>
<dbReference type="PANTHER" id="PTHR28094">
    <property type="entry name" value="MEIOTICALLY UP-REGULATED GENE 113 PROTEIN"/>
    <property type="match status" value="1"/>
</dbReference>
<organism evidence="1">
    <name type="scientific">Saccharomyces paradoxus</name>
    <name type="common">Yeast</name>
    <name type="synonym">Saccharomyces douglasii</name>
    <dbReference type="NCBI Taxonomy" id="27291"/>
    <lineage>
        <taxon>Eukaryota</taxon>
        <taxon>Fungi</taxon>
        <taxon>Dikarya</taxon>
        <taxon>Ascomycota</taxon>
        <taxon>Saccharomycotina</taxon>
        <taxon>Saccharomycetes</taxon>
        <taxon>Saccharomycetales</taxon>
        <taxon>Saccharomycetaceae</taxon>
        <taxon>Saccharomyces</taxon>
    </lineage>
</organism>
<dbReference type="GeneID" id="54634172"/>
<accession>A0A8B8V145</accession>
<dbReference type="VEuPathDB" id="FungiDB:SPAR_P02300"/>
<dbReference type="RefSeq" id="XP_033769727.1">
    <property type="nucleotide sequence ID" value="XM_033913836.1"/>
</dbReference>
<protein>
    <recommendedName>
        <fullName evidence="2">YPL034W-like protein</fullName>
    </recommendedName>
</protein>
<dbReference type="InterPro" id="IPR053006">
    <property type="entry name" value="Meiosis_regulatory"/>
</dbReference>
<gene>
    <name evidence="1" type="ORF">SPAR_P02300</name>
</gene>
<dbReference type="PANTHER" id="PTHR28094:SF1">
    <property type="entry name" value="MEIOTICALLY UP-REGULATED GENE 113 PROTEIN"/>
    <property type="match status" value="1"/>
</dbReference>
<reference evidence="1" key="3">
    <citation type="submission" date="2025-07" db="EMBL/GenBank/DDBJ databases">
        <authorList>
            <consortium name="NCBI Genome Project"/>
        </authorList>
    </citation>
    <scope>NUCLEOTIDE SEQUENCE</scope>
    <source>
        <strain evidence="1">CBS432</strain>
    </source>
</reference>
<dbReference type="KEGG" id="spao:SPAR_P02300"/>
<reference evidence="1" key="2">
    <citation type="submission" date="2020-01" db="EMBL/GenBank/DDBJ databases">
        <title>Population-level Yeast Reference Genomes.</title>
        <authorList>
            <person name="Yue J.-X."/>
        </authorList>
    </citation>
    <scope>NUCLEOTIDE SEQUENCE</scope>
    <source>
        <strain evidence="1">CBS432</strain>
    </source>
</reference>
<reference evidence="1" key="1">
    <citation type="journal article" date="2017" name="Nat. Genet.">
        <title>Contrasting evolutionary genome dynamics between domesticated and wild yeasts.</title>
        <authorList>
            <person name="Yue J.X."/>
            <person name="Li J."/>
            <person name="Aigrain L."/>
            <person name="Hallin J."/>
            <person name="Persson K."/>
            <person name="Oliver K."/>
            <person name="Bergstrom A."/>
            <person name="Coupland P."/>
            <person name="Warringer J."/>
            <person name="Lagomarsino M.C."/>
            <person name="Fischer G."/>
            <person name="Durbin R."/>
            <person name="Liti G."/>
        </authorList>
    </citation>
    <scope>NUCLEOTIDE SEQUENCE</scope>
    <source>
        <strain evidence="1">CBS432</strain>
    </source>
</reference>
<evidence type="ECO:0000313" key="1">
    <source>
        <dbReference type="RefSeq" id="XP_033769727.1"/>
    </source>
</evidence>
<dbReference type="OrthoDB" id="4074785at2759"/>
<evidence type="ECO:0008006" key="2">
    <source>
        <dbReference type="Google" id="ProtNLM"/>
    </source>
</evidence>
<sequence length="167" mass="19309">MTTRKTVDSRLLEWQNTCKHPVINLTPEKVDKLYQLKLKSGNKNIRSNKLLPISLSSLQKKMEKLFIKDENYSHTSSILDRKVPILRTYKDGGFFINGKGSMKLPDIESAIHKFLWKRYGKGLVYCYGCDPTGKKRHTEWFNVPVLELPSVLRIIDSYCFGGESCYT</sequence>
<reference evidence="1" key="4">
    <citation type="submission" date="2025-08" db="UniProtKB">
        <authorList>
            <consortium name="RefSeq"/>
        </authorList>
    </citation>
    <scope>IDENTIFICATION</scope>
    <source>
        <strain evidence="1">CBS432</strain>
    </source>
</reference>
<name>A0A8B8V145_SACPA</name>
<proteinExistence type="predicted"/>